<dbReference type="Pfam" id="PF13953">
    <property type="entry name" value="PapC_C"/>
    <property type="match status" value="1"/>
</dbReference>
<dbReference type="EMBL" id="AYER01000009">
    <property type="protein sequence ID" value="ESK37668.1"/>
    <property type="molecule type" value="Genomic_DNA"/>
</dbReference>
<dbReference type="PANTHER" id="PTHR30451">
    <property type="entry name" value="OUTER MEMBRANE USHER PROTEIN"/>
    <property type="match status" value="1"/>
</dbReference>
<evidence type="ECO:0000313" key="13">
    <source>
        <dbReference type="Proteomes" id="UP000023785"/>
    </source>
</evidence>
<keyword evidence="6" id="KW-0732">Signal</keyword>
<evidence type="ECO:0008006" key="14">
    <source>
        <dbReference type="Google" id="ProtNLM"/>
    </source>
</evidence>
<feature type="domain" description="PapC-like C-terminal" evidence="10">
    <location>
        <begin position="750"/>
        <end position="812"/>
    </location>
</feature>
<evidence type="ECO:0000256" key="5">
    <source>
        <dbReference type="ARBA" id="ARBA00022692"/>
    </source>
</evidence>
<comment type="similarity">
    <text evidence="2 9">Belongs to the fimbrial export usher family.</text>
</comment>
<dbReference type="OrthoDB" id="6554712at2"/>
<dbReference type="GO" id="GO:0009279">
    <property type="term" value="C:cell outer membrane"/>
    <property type="evidence" value="ECO:0007669"/>
    <property type="project" value="UniProtKB-SubCell"/>
</dbReference>
<organism evidence="12 13">
    <name type="scientific">Acinetobacter nectaris CIP 110549</name>
    <dbReference type="NCBI Taxonomy" id="1392540"/>
    <lineage>
        <taxon>Bacteria</taxon>
        <taxon>Pseudomonadati</taxon>
        <taxon>Pseudomonadota</taxon>
        <taxon>Gammaproteobacteria</taxon>
        <taxon>Moraxellales</taxon>
        <taxon>Moraxellaceae</taxon>
        <taxon>Acinetobacter</taxon>
    </lineage>
</organism>
<dbReference type="InterPro" id="IPR000015">
    <property type="entry name" value="Fimb_usher"/>
</dbReference>
<dbReference type="InterPro" id="IPR037224">
    <property type="entry name" value="PapC_N_sf"/>
</dbReference>
<dbReference type="InterPro" id="IPR042186">
    <property type="entry name" value="FimD_plug_dom"/>
</dbReference>
<evidence type="ECO:0000313" key="12">
    <source>
        <dbReference type="EMBL" id="ESK37668.1"/>
    </source>
</evidence>
<dbReference type="Gene3D" id="2.60.40.3110">
    <property type="match status" value="1"/>
</dbReference>
<keyword evidence="5 9" id="KW-0812">Transmembrane</keyword>
<dbReference type="Gene3D" id="3.10.20.410">
    <property type="match status" value="1"/>
</dbReference>
<keyword evidence="8 9" id="KW-0998">Cell outer membrane</keyword>
<dbReference type="PATRIC" id="fig|1392540.3.peg.2024"/>
<keyword evidence="9" id="KW-1029">Fimbrium biogenesis</keyword>
<evidence type="ECO:0000256" key="7">
    <source>
        <dbReference type="ARBA" id="ARBA00023136"/>
    </source>
</evidence>
<accession>V2T5G3</accession>
<sequence length="830" mass="93722">MSNCKIIFIIVVLFSTNTYIYAEKNPQEADFDTNFLMGNTKNNIDISRFKYRNPILPGIYNLDVYVNNKWVGKQNFDFKSTVKQDNATTCFTLHTLLNYHVKYSALEHLINQNSLMCAPLSEWIPNAYYDFDTSTQRLDIFIPQIAMETKVRDYVDPNSWDHGINAGFLSYNANAYQIRNNITKQNTNTNAFISLSAGLNINEWQLRHNGQWQWSNNNSASYTPINTYLQKAIPKYQSVFTLGDNFTSGNIFNSIGYRGIDFSSDDRMLPNSMQGYAPQIHGVAKTNAKVEIRQRGQLIYQTMVSPGAFEINDLYPTGFGGTLDVTIFESDGYIQRYSVPYSSSVQMLRPKRRKFSLTLGQVREKTLNSKPLFSQGIFQYGLNNYFTTSSGIQLSNDYYALSLGGAISTQLGAVSIDITHNRNSLINRQYSSGNTLNLTYNRVVEPTNTQISISASQKLSGNYYTLKDTIALKEYAQHTPYLTANHLGGQENQLQVNLNQVLPKKFGSFYLTGLWVNYSGNQPSNKEYQLGYNNTYRGLNYSISITSQQLQYASQKLGHNTEYLFTLSFPLSFKKYSFNTNASFSQDNQNFGISGTAGDRLSYSAILAKQFDQNSISLNTDYKTDMTTIGTSYTQSDSYKQTMLNLSGNIVLHSHGILFSPEQGQTMGIVYAPDATGASINSNPNILINKYGYALIPYLNPYRLNDIYIDPENMSNRVELKETSHRIAPYAGSITKIVFSTQKGYAIYIHSRIPNGQPLPFAAQVYNSKGEIIGMVAQGSLVYARTPLIDDILKIKWGEKTTDQCAIHYSLKHQVENNQLNMFMVEAACQ</sequence>
<keyword evidence="3 9" id="KW-0813">Transport</keyword>
<evidence type="ECO:0000256" key="9">
    <source>
        <dbReference type="RuleBase" id="RU003884"/>
    </source>
</evidence>
<keyword evidence="4" id="KW-1134">Transmembrane beta strand</keyword>
<dbReference type="SUPFAM" id="SSF141729">
    <property type="entry name" value="FimD N-terminal domain-like"/>
    <property type="match status" value="1"/>
</dbReference>
<dbReference type="Pfam" id="PF13954">
    <property type="entry name" value="PapC_N"/>
    <property type="match status" value="1"/>
</dbReference>
<comment type="subcellular location">
    <subcellularLocation>
        <location evidence="1 9">Cell outer membrane</location>
        <topology evidence="1 9">Multi-pass membrane protein</topology>
    </subcellularLocation>
</comment>
<dbReference type="Gene3D" id="2.60.40.2070">
    <property type="match status" value="1"/>
</dbReference>
<evidence type="ECO:0000256" key="8">
    <source>
        <dbReference type="ARBA" id="ARBA00023237"/>
    </source>
</evidence>
<dbReference type="InterPro" id="IPR025949">
    <property type="entry name" value="PapC-like_C"/>
</dbReference>
<gene>
    <name evidence="12" type="ORF">P256_02101</name>
</gene>
<evidence type="ECO:0000259" key="11">
    <source>
        <dbReference type="Pfam" id="PF13954"/>
    </source>
</evidence>
<dbReference type="PANTHER" id="PTHR30451:SF20">
    <property type="entry name" value="FIMBRIAE USHER"/>
    <property type="match status" value="1"/>
</dbReference>
<dbReference type="PROSITE" id="PS01151">
    <property type="entry name" value="FIMBRIAL_USHER"/>
    <property type="match status" value="1"/>
</dbReference>
<evidence type="ECO:0000256" key="2">
    <source>
        <dbReference type="ARBA" id="ARBA00008064"/>
    </source>
</evidence>
<dbReference type="GO" id="GO:0009297">
    <property type="term" value="P:pilus assembly"/>
    <property type="evidence" value="ECO:0007669"/>
    <property type="project" value="InterPro"/>
</dbReference>
<dbReference type="FunFam" id="2.60.40.3110:FF:000001">
    <property type="entry name" value="Putative fimbrial outer membrane usher"/>
    <property type="match status" value="1"/>
</dbReference>
<comment type="caution">
    <text evidence="12">The sequence shown here is derived from an EMBL/GenBank/DDBJ whole genome shotgun (WGS) entry which is preliminary data.</text>
</comment>
<dbReference type="Pfam" id="PF00577">
    <property type="entry name" value="Usher"/>
    <property type="match status" value="1"/>
</dbReference>
<evidence type="ECO:0000256" key="4">
    <source>
        <dbReference type="ARBA" id="ARBA00022452"/>
    </source>
</evidence>
<dbReference type="HOGENOM" id="CLU_009120_1_0_6"/>
<dbReference type="Gene3D" id="2.60.40.2610">
    <property type="entry name" value="Outer membrane usher protein FimD, plug domain"/>
    <property type="match status" value="1"/>
</dbReference>
<name>V2T5G3_9GAMM</name>
<keyword evidence="13" id="KW-1185">Reference proteome</keyword>
<dbReference type="GO" id="GO:0015473">
    <property type="term" value="F:fimbrial usher porin activity"/>
    <property type="evidence" value="ECO:0007669"/>
    <property type="project" value="InterPro"/>
</dbReference>
<dbReference type="InterPro" id="IPR018030">
    <property type="entry name" value="Fimbrial_membr_usher_CS"/>
</dbReference>
<evidence type="ECO:0000256" key="6">
    <source>
        <dbReference type="ARBA" id="ARBA00022729"/>
    </source>
</evidence>
<dbReference type="AlphaFoldDB" id="V2T5G3"/>
<feature type="domain" description="PapC N-terminal" evidence="11">
    <location>
        <begin position="31"/>
        <end position="175"/>
    </location>
</feature>
<evidence type="ECO:0000256" key="1">
    <source>
        <dbReference type="ARBA" id="ARBA00004571"/>
    </source>
</evidence>
<dbReference type="InterPro" id="IPR025885">
    <property type="entry name" value="PapC_N"/>
</dbReference>
<keyword evidence="7 9" id="KW-0472">Membrane</keyword>
<reference evidence="12 13" key="1">
    <citation type="submission" date="2013-10" db="EMBL/GenBank/DDBJ databases">
        <title>The Genome Sequence of Acinetobacter nectaris CIP 110549.</title>
        <authorList>
            <consortium name="The Broad Institute Genomics Platform"/>
            <consortium name="The Broad Institute Genome Sequencing Center for Infectious Disease"/>
            <person name="Cerqueira G."/>
            <person name="Feldgarden M."/>
            <person name="Courvalin P."/>
            <person name="Grillot-Courvalin C."/>
            <person name="Clermont D."/>
            <person name="Rocha E."/>
            <person name="Yoon E.-J."/>
            <person name="Nemec A."/>
            <person name="Young S.K."/>
            <person name="Zeng Q."/>
            <person name="Gargeya S."/>
            <person name="Fitzgerald M."/>
            <person name="Abouelleil A."/>
            <person name="Alvarado L."/>
            <person name="Berlin A.M."/>
            <person name="Chapman S.B."/>
            <person name="Gainer-Dewar J."/>
            <person name="Goldberg J."/>
            <person name="Gnerre S."/>
            <person name="Griggs A."/>
            <person name="Gujja S."/>
            <person name="Hansen M."/>
            <person name="Howarth C."/>
            <person name="Imamovic A."/>
            <person name="Ireland A."/>
            <person name="Larimer J."/>
            <person name="McCowan C."/>
            <person name="Murphy C."/>
            <person name="Pearson M."/>
            <person name="Poon T.W."/>
            <person name="Priest M."/>
            <person name="Roberts A."/>
            <person name="Saif S."/>
            <person name="Shea T."/>
            <person name="Sykes S."/>
            <person name="Wortman J."/>
            <person name="Nusbaum C."/>
            <person name="Birren B."/>
        </authorList>
    </citation>
    <scope>NUCLEOTIDE SEQUENCE [LARGE SCALE GENOMIC DNA]</scope>
    <source>
        <strain evidence="12 13">CIP 110549</strain>
    </source>
</reference>
<protein>
    <recommendedName>
        <fullName evidence="14">PapC N-terminal domain-containing protein</fullName>
    </recommendedName>
</protein>
<evidence type="ECO:0000259" key="10">
    <source>
        <dbReference type="Pfam" id="PF13953"/>
    </source>
</evidence>
<evidence type="ECO:0000256" key="3">
    <source>
        <dbReference type="ARBA" id="ARBA00022448"/>
    </source>
</evidence>
<dbReference type="STRING" id="1392540.P256_02101"/>
<proteinExistence type="inferred from homology"/>
<dbReference type="InterPro" id="IPR043142">
    <property type="entry name" value="PapC-like_C_sf"/>
</dbReference>
<dbReference type="RefSeq" id="WP_023273714.1">
    <property type="nucleotide sequence ID" value="NZ_KI530735.1"/>
</dbReference>
<dbReference type="eggNOG" id="COG3188">
    <property type="taxonomic scope" value="Bacteria"/>
</dbReference>
<dbReference type="Proteomes" id="UP000023785">
    <property type="component" value="Unassembled WGS sequence"/>
</dbReference>